<protein>
    <submittedName>
        <fullName evidence="2">Uncharacterized protein</fullName>
    </submittedName>
</protein>
<proteinExistence type="predicted"/>
<sequence>MIQHMERPRRGSEESLATLVHSETNTSRSIAPPNEEDANDDLLSLLSQNTLINHQDLIMRHPVMAYTTVSNFPVVSSLMQNGVSVFRDVQAIIDYQMNKQNVHPLLLTSSSYLSLFKKTSPFMTFHQFDQTTGEKTEFCKVYFKILSNYVTSYVFMFSLASGIPPIVMANNGIHGSCDFSYADTNFRVTGISNSASIFGNSTKIQAFPLTKASKSLVDDLELIFPNENNIKNVKIILDNELARMVDHPASHHQALQAIQGALYVIGQRDFGRFVDKGNVKVGNNLHQHGVLSILRRESLDIVENDTLVTCCVLLVLREQEYRKHKGNKKVVYR</sequence>
<keyword evidence="3" id="KW-1185">Reference proteome</keyword>
<dbReference type="OrthoDB" id="4090326at2759"/>
<evidence type="ECO:0000256" key="1">
    <source>
        <dbReference type="SAM" id="MobiDB-lite"/>
    </source>
</evidence>
<dbReference type="RefSeq" id="XP_043050235.1">
    <property type="nucleotide sequence ID" value="XM_043195038.1"/>
</dbReference>
<reference evidence="2" key="1">
    <citation type="submission" date="2021-03" db="EMBL/GenBank/DDBJ databases">
        <authorList>
            <person name="Palmer J.M."/>
        </authorList>
    </citation>
    <scope>NUCLEOTIDE SEQUENCE</scope>
    <source>
        <strain evidence="2">ARV_011</strain>
    </source>
</reference>
<gene>
    <name evidence="2" type="ORF">KQ657_004365</name>
</gene>
<accession>A0A9P7VBE1</accession>
<name>A0A9P7VBE1_9ASCO</name>
<feature type="region of interest" description="Disordered" evidence="1">
    <location>
        <begin position="1"/>
        <end position="38"/>
    </location>
</feature>
<evidence type="ECO:0000313" key="2">
    <source>
        <dbReference type="EMBL" id="KAG7194688.1"/>
    </source>
</evidence>
<evidence type="ECO:0000313" key="3">
    <source>
        <dbReference type="Proteomes" id="UP000790833"/>
    </source>
</evidence>
<dbReference type="GeneID" id="66117739"/>
<dbReference type="AlphaFoldDB" id="A0A9P7VBE1"/>
<comment type="caution">
    <text evidence="2">The sequence shown here is derived from an EMBL/GenBank/DDBJ whole genome shotgun (WGS) entry which is preliminary data.</text>
</comment>
<organism evidence="2 3">
    <name type="scientific">Scheffersomyces spartinae</name>
    <dbReference type="NCBI Taxonomy" id="45513"/>
    <lineage>
        <taxon>Eukaryota</taxon>
        <taxon>Fungi</taxon>
        <taxon>Dikarya</taxon>
        <taxon>Ascomycota</taxon>
        <taxon>Saccharomycotina</taxon>
        <taxon>Pichiomycetes</taxon>
        <taxon>Debaryomycetaceae</taxon>
        <taxon>Scheffersomyces</taxon>
    </lineage>
</organism>
<dbReference type="EMBL" id="JAHMUF010000006">
    <property type="protein sequence ID" value="KAG7194688.1"/>
    <property type="molecule type" value="Genomic_DNA"/>
</dbReference>
<dbReference type="Proteomes" id="UP000790833">
    <property type="component" value="Unassembled WGS sequence"/>
</dbReference>
<feature type="compositionally biased region" description="Basic and acidic residues" evidence="1">
    <location>
        <begin position="1"/>
        <end position="13"/>
    </location>
</feature>